<feature type="domain" description="Wadjet protein JetD C-terminal" evidence="1">
    <location>
        <begin position="206"/>
        <end position="374"/>
    </location>
</feature>
<evidence type="ECO:0000259" key="1">
    <source>
        <dbReference type="Pfam" id="PF09983"/>
    </source>
</evidence>
<accession>A0ABY8H5F7</accession>
<dbReference type="InterPro" id="IPR024537">
    <property type="entry name" value="DUF3322"/>
</dbReference>
<dbReference type="PIRSF" id="PIRSF028408">
    <property type="entry name" value="UCP028408"/>
    <property type="match status" value="1"/>
</dbReference>
<dbReference type="RefSeq" id="WP_278157518.1">
    <property type="nucleotide sequence ID" value="NZ_CP121252.1"/>
</dbReference>
<evidence type="ECO:0000259" key="2">
    <source>
        <dbReference type="Pfam" id="PF11795"/>
    </source>
</evidence>
<sequence>MITVEAARDRARTKLGRSMPEWVAEPQMEPVLTIALKPPTERQVLLDQNVSVEWATGWRLLEQKDQVSGIHVEWESRSWSRVGQQRVPVRVHFRAPDDVAQFVGGEAAHRWRRMSDRAQKIRIALDIGTVLRPLLSQRGNRILALSDAAFTQVLGATMWLRDHPQNLMRPRQLPIRGVDSKWFTEHRVLVQSLLNAAGFSEAITVLDAETRIRFRILDPSLRPGGLGDVTAPASEVRGFTVSPSVVFVVENLETLLSLPDFPGAVAIHGSGYAVDLVSHITWVKQARVIYWGDLDSHGFAILSKLRSHLFDVTSVLMDEKTLLDHRDMWVGEPKPHRGRFSKLTLPEETTLARIRDEGDVRLEQERIPWEAALTQLMRSYDHAMEHSSVRDRPREGREA</sequence>
<evidence type="ECO:0000313" key="4">
    <source>
        <dbReference type="Proteomes" id="UP001219037"/>
    </source>
</evidence>
<dbReference type="Proteomes" id="UP001219037">
    <property type="component" value="Chromosome"/>
</dbReference>
<evidence type="ECO:0000313" key="3">
    <source>
        <dbReference type="EMBL" id="WFP16374.1"/>
    </source>
</evidence>
<gene>
    <name evidence="3" type="ORF">P8192_13490</name>
</gene>
<dbReference type="Pfam" id="PF09983">
    <property type="entry name" value="JetD_C"/>
    <property type="match status" value="1"/>
</dbReference>
<keyword evidence="4" id="KW-1185">Reference proteome</keyword>
<proteinExistence type="predicted"/>
<dbReference type="EMBL" id="CP121252">
    <property type="protein sequence ID" value="WFP16374.1"/>
    <property type="molecule type" value="Genomic_DNA"/>
</dbReference>
<reference evidence="3 4" key="1">
    <citation type="submission" date="2023-04" db="EMBL/GenBank/DDBJ databases">
        <title>Funneling lignin-derived compounds into biodiesel using alkali-halophilic Citricoccus sp. P2.</title>
        <authorList>
            <person name="Luo C.-B."/>
        </authorList>
    </citation>
    <scope>NUCLEOTIDE SEQUENCE [LARGE SCALE GENOMIC DNA]</scope>
    <source>
        <strain evidence="3 4">P2</strain>
    </source>
</reference>
<feature type="domain" description="DUF3322" evidence="2">
    <location>
        <begin position="31"/>
        <end position="194"/>
    </location>
</feature>
<dbReference type="InterPro" id="IPR024534">
    <property type="entry name" value="JetD_C"/>
</dbReference>
<dbReference type="Pfam" id="PF11795">
    <property type="entry name" value="DUF3322"/>
    <property type="match status" value="1"/>
</dbReference>
<organism evidence="3 4">
    <name type="scientific">Citricoccus muralis</name>
    <dbReference type="NCBI Taxonomy" id="169134"/>
    <lineage>
        <taxon>Bacteria</taxon>
        <taxon>Bacillati</taxon>
        <taxon>Actinomycetota</taxon>
        <taxon>Actinomycetes</taxon>
        <taxon>Micrococcales</taxon>
        <taxon>Micrococcaceae</taxon>
        <taxon>Citricoccus</taxon>
    </lineage>
</organism>
<dbReference type="InterPro" id="IPR014544">
    <property type="entry name" value="UCP028408"/>
</dbReference>
<name>A0ABY8H5F7_9MICC</name>
<protein>
    <submittedName>
        <fullName evidence="3">DUF2220 family protein</fullName>
    </submittedName>
</protein>